<dbReference type="RefSeq" id="WP_377963012.1">
    <property type="nucleotide sequence ID" value="NZ_JBHZOL010000038.1"/>
</dbReference>
<dbReference type="Pfam" id="PF07080">
    <property type="entry name" value="DUF1348"/>
    <property type="match status" value="1"/>
</dbReference>
<protein>
    <submittedName>
        <fullName evidence="1">Nitrate/nitrite transporter NrtS</fullName>
    </submittedName>
</protein>
<comment type="caution">
    <text evidence="1">The sequence shown here is derived from an EMBL/GenBank/DDBJ whole genome shotgun (WGS) entry which is preliminary data.</text>
</comment>
<dbReference type="InterPro" id="IPR047700">
    <property type="entry name" value="NrtS-like"/>
</dbReference>
<reference evidence="1 2" key="1">
    <citation type="submission" date="2024-10" db="EMBL/GenBank/DDBJ databases">
        <authorList>
            <person name="Ratan Roy A."/>
            <person name="Morales Sandoval P.H."/>
            <person name="De Los Santos Villalobos S."/>
            <person name="Chakraborty S."/>
            <person name="Mukherjee J."/>
        </authorList>
    </citation>
    <scope>NUCLEOTIDE SEQUENCE [LARGE SCALE GENOMIC DNA]</scope>
    <source>
        <strain evidence="1 2">S1</strain>
    </source>
</reference>
<dbReference type="InterPro" id="IPR032710">
    <property type="entry name" value="NTF2-like_dom_sf"/>
</dbReference>
<evidence type="ECO:0000313" key="2">
    <source>
        <dbReference type="Proteomes" id="UP001600165"/>
    </source>
</evidence>
<dbReference type="PANTHER" id="PTHR31757">
    <property type="entry name" value="SLL0781 PROTEIN"/>
    <property type="match status" value="1"/>
</dbReference>
<name>A0ABW6ID97_9CYAN</name>
<dbReference type="Proteomes" id="UP001600165">
    <property type="component" value="Unassembled WGS sequence"/>
</dbReference>
<dbReference type="InterPro" id="IPR009783">
    <property type="entry name" value="DUF1348"/>
</dbReference>
<sequence length="136" mass="15042">MPALKTPTPVTAEIKPPLPPFTLETAKAKGQAAKDTWNSRNPDKVALAYTPDSEWRNRSAFIRQGLRNPAFVSQAVRMALIVGSLVFAINHGKALMQNEMNRDRWLAGALSFVTPYLVSIYGQTQCQLSRSARRAS</sequence>
<dbReference type="SUPFAM" id="SSF54427">
    <property type="entry name" value="NTF2-like"/>
    <property type="match status" value="1"/>
</dbReference>
<dbReference type="Gene3D" id="3.10.450.50">
    <property type="match status" value="1"/>
</dbReference>
<dbReference type="PANTHER" id="PTHR31757:SF0">
    <property type="entry name" value="SLL0781 PROTEIN"/>
    <property type="match status" value="1"/>
</dbReference>
<accession>A0ABW6ID97</accession>
<proteinExistence type="predicted"/>
<keyword evidence="2" id="KW-1185">Reference proteome</keyword>
<dbReference type="EMBL" id="JBHZOL010000038">
    <property type="protein sequence ID" value="MFE4105837.1"/>
    <property type="molecule type" value="Genomic_DNA"/>
</dbReference>
<gene>
    <name evidence="1" type="primary">nrtS</name>
    <name evidence="1" type="ORF">ACFVKH_06085</name>
</gene>
<evidence type="ECO:0000313" key="1">
    <source>
        <dbReference type="EMBL" id="MFE4105837.1"/>
    </source>
</evidence>
<organism evidence="1 2">
    <name type="scientific">Almyronema epifaneia S1</name>
    <dbReference type="NCBI Taxonomy" id="2991925"/>
    <lineage>
        <taxon>Bacteria</taxon>
        <taxon>Bacillati</taxon>
        <taxon>Cyanobacteriota</taxon>
        <taxon>Cyanophyceae</taxon>
        <taxon>Nodosilineales</taxon>
        <taxon>Nodosilineaceae</taxon>
        <taxon>Almyronema</taxon>
        <taxon>Almyronema epifaneia</taxon>
    </lineage>
</organism>
<dbReference type="NCBIfam" id="NF038050">
    <property type="entry name" value="NrtS"/>
    <property type="match status" value="1"/>
</dbReference>